<feature type="compositionally biased region" description="Polar residues" evidence="1">
    <location>
        <begin position="266"/>
        <end position="276"/>
    </location>
</feature>
<protein>
    <submittedName>
        <fullName evidence="2">Uncharacterized protein</fullName>
    </submittedName>
</protein>
<dbReference type="Proteomes" id="UP001231189">
    <property type="component" value="Unassembled WGS sequence"/>
</dbReference>
<reference evidence="2" key="1">
    <citation type="submission" date="2023-07" db="EMBL/GenBank/DDBJ databases">
        <title>A chromosome-level genome assembly of Lolium multiflorum.</title>
        <authorList>
            <person name="Chen Y."/>
            <person name="Copetti D."/>
            <person name="Kolliker R."/>
            <person name="Studer B."/>
        </authorList>
    </citation>
    <scope>NUCLEOTIDE SEQUENCE</scope>
    <source>
        <strain evidence="2">02402/16</strain>
        <tissue evidence="2">Leaf</tissue>
    </source>
</reference>
<dbReference type="AlphaFoldDB" id="A0AAD8RQR8"/>
<feature type="region of interest" description="Disordered" evidence="1">
    <location>
        <begin position="1"/>
        <end position="92"/>
    </location>
</feature>
<dbReference type="Gene3D" id="3.80.10.10">
    <property type="entry name" value="Ribonuclease Inhibitor"/>
    <property type="match status" value="1"/>
</dbReference>
<feature type="region of interest" description="Disordered" evidence="1">
    <location>
        <begin position="172"/>
        <end position="191"/>
    </location>
</feature>
<dbReference type="InterPro" id="IPR053213">
    <property type="entry name" value="RLP29"/>
</dbReference>
<dbReference type="InterPro" id="IPR001611">
    <property type="entry name" value="Leu-rich_rpt"/>
</dbReference>
<dbReference type="PANTHER" id="PTHR48009:SF4">
    <property type="entry name" value="LEUCINE-RICH REPEAT (LRR) FAMILY PROTEIN"/>
    <property type="match status" value="1"/>
</dbReference>
<accession>A0AAD8RQR8</accession>
<keyword evidence="3" id="KW-1185">Reference proteome</keyword>
<gene>
    <name evidence="2" type="ORF">QYE76_003739</name>
</gene>
<proteinExistence type="predicted"/>
<organism evidence="2 3">
    <name type="scientific">Lolium multiflorum</name>
    <name type="common">Italian ryegrass</name>
    <name type="synonym">Lolium perenne subsp. multiflorum</name>
    <dbReference type="NCBI Taxonomy" id="4521"/>
    <lineage>
        <taxon>Eukaryota</taxon>
        <taxon>Viridiplantae</taxon>
        <taxon>Streptophyta</taxon>
        <taxon>Embryophyta</taxon>
        <taxon>Tracheophyta</taxon>
        <taxon>Spermatophyta</taxon>
        <taxon>Magnoliopsida</taxon>
        <taxon>Liliopsida</taxon>
        <taxon>Poales</taxon>
        <taxon>Poaceae</taxon>
        <taxon>BOP clade</taxon>
        <taxon>Pooideae</taxon>
        <taxon>Poodae</taxon>
        <taxon>Poeae</taxon>
        <taxon>Poeae Chloroplast Group 2 (Poeae type)</taxon>
        <taxon>Loliodinae</taxon>
        <taxon>Loliinae</taxon>
        <taxon>Lolium</taxon>
    </lineage>
</organism>
<dbReference type="Pfam" id="PF00560">
    <property type="entry name" value="LRR_1"/>
    <property type="match status" value="2"/>
</dbReference>
<evidence type="ECO:0000256" key="1">
    <source>
        <dbReference type="SAM" id="MobiDB-lite"/>
    </source>
</evidence>
<feature type="compositionally biased region" description="Polar residues" evidence="1">
    <location>
        <begin position="1"/>
        <end position="14"/>
    </location>
</feature>
<feature type="compositionally biased region" description="Acidic residues" evidence="1">
    <location>
        <begin position="237"/>
        <end position="251"/>
    </location>
</feature>
<sequence length="463" mass="50521">MSRVSLQDSINPKPQSEGIVEEHSRQQRTGGNDSETGSQSAPPAVGTGSSTGTQRQPYNAPQGRQFSEVEKGKRKVSDDSSPRQTCGVQTNTQTVLNELQSDVVTALASAQPNSEDILLAQQNDPSFRKFISELASSNSNKSFHLKKQFSHFLPPIVENVAENEDLNDEQVDYENDTESGESSQATDMPFIEPGSGILALVVPSLRHEHTAVVIPVDGSQPEVECTQEEPASQVENPTEEEEEEEEEEEGEQQAMQIDAPARRSSRMNSQGSTSTRVADKAKAAAEKKDLSGLHNAADEGNTADEGNIKAGADNCFGWQLLRLLPLQPLEGGLVEELLLSPTLRQLILKRKIWRLMMQRTDDLPLHAGLRCLSLIQDLQAVITGVSLPGMRLRGTLESLDFSSLVTLMIFDLSDNGLDGRIPSSIGLLKELHSFLLHGNQIRGSIPPALANLTNLHSLMLHEN</sequence>
<dbReference type="SUPFAM" id="SSF52058">
    <property type="entry name" value="L domain-like"/>
    <property type="match status" value="1"/>
</dbReference>
<feature type="region of interest" description="Disordered" evidence="1">
    <location>
        <begin position="213"/>
        <end position="306"/>
    </location>
</feature>
<evidence type="ECO:0000313" key="3">
    <source>
        <dbReference type="Proteomes" id="UP001231189"/>
    </source>
</evidence>
<evidence type="ECO:0000313" key="2">
    <source>
        <dbReference type="EMBL" id="KAK1629424.1"/>
    </source>
</evidence>
<dbReference type="InterPro" id="IPR032675">
    <property type="entry name" value="LRR_dom_sf"/>
</dbReference>
<dbReference type="EMBL" id="JAUUTY010000005">
    <property type="protein sequence ID" value="KAK1629424.1"/>
    <property type="molecule type" value="Genomic_DNA"/>
</dbReference>
<feature type="compositionally biased region" description="Basic and acidic residues" evidence="1">
    <location>
        <begin position="67"/>
        <end position="81"/>
    </location>
</feature>
<name>A0AAD8RQR8_LOLMU</name>
<feature type="compositionally biased region" description="Basic and acidic residues" evidence="1">
    <location>
        <begin position="277"/>
        <end position="291"/>
    </location>
</feature>
<comment type="caution">
    <text evidence="2">The sequence shown here is derived from an EMBL/GenBank/DDBJ whole genome shotgun (WGS) entry which is preliminary data.</text>
</comment>
<feature type="compositionally biased region" description="Polar residues" evidence="1">
    <location>
        <begin position="27"/>
        <end position="65"/>
    </location>
</feature>
<dbReference type="PANTHER" id="PTHR48009">
    <property type="entry name" value="LEUCINE-RICH REPEAT (LRR) FAMILY PROTEIN"/>
    <property type="match status" value="1"/>
</dbReference>
<feature type="compositionally biased region" description="Polar residues" evidence="1">
    <location>
        <begin position="82"/>
        <end position="92"/>
    </location>
</feature>